<evidence type="ECO:0000256" key="1">
    <source>
        <dbReference type="ARBA" id="ARBA00000971"/>
    </source>
</evidence>
<keyword evidence="7" id="KW-1133">Transmembrane helix</keyword>
<evidence type="ECO:0000256" key="6">
    <source>
        <dbReference type="SAM" id="MobiDB-lite"/>
    </source>
</evidence>
<comment type="caution">
    <text evidence="10">The sequence shown here is derived from an EMBL/GenBank/DDBJ whole genome shotgun (WGS) entry which is preliminary data.</text>
</comment>
<feature type="region of interest" description="Disordered" evidence="6">
    <location>
        <begin position="145"/>
        <end position="199"/>
    </location>
</feature>
<feature type="transmembrane region" description="Helical" evidence="7">
    <location>
        <begin position="394"/>
        <end position="416"/>
    </location>
</feature>
<evidence type="ECO:0000256" key="8">
    <source>
        <dbReference type="SAM" id="SignalP"/>
    </source>
</evidence>
<dbReference type="PANTHER" id="PTHR31735">
    <property type="entry name" value="VACUOLAR MEMBRANE PROTEIN YPL162C"/>
    <property type="match status" value="1"/>
</dbReference>
<feature type="transmembrane region" description="Helical" evidence="7">
    <location>
        <begin position="204"/>
        <end position="226"/>
    </location>
</feature>
<dbReference type="Pfam" id="PF00254">
    <property type="entry name" value="FKBP_C"/>
    <property type="match status" value="1"/>
</dbReference>
<gene>
    <name evidence="10" type="ORF">LECACI_7A004260</name>
</gene>
<evidence type="ECO:0000313" key="10">
    <source>
        <dbReference type="EMBL" id="CAK4004302.1"/>
    </source>
</evidence>
<evidence type="ECO:0000256" key="2">
    <source>
        <dbReference type="ARBA" id="ARBA00013194"/>
    </source>
</evidence>
<keyword evidence="3 5" id="KW-0697">Rotamase</keyword>
<dbReference type="GO" id="GO:0016020">
    <property type="term" value="C:membrane"/>
    <property type="evidence" value="ECO:0007669"/>
    <property type="project" value="TreeGrafter"/>
</dbReference>
<feature type="transmembrane region" description="Helical" evidence="7">
    <location>
        <begin position="247"/>
        <end position="267"/>
    </location>
</feature>
<dbReference type="InterPro" id="IPR001179">
    <property type="entry name" value="PPIase_FKBP_dom"/>
</dbReference>
<feature type="compositionally biased region" description="Basic and acidic residues" evidence="6">
    <location>
        <begin position="454"/>
        <end position="476"/>
    </location>
</feature>
<feature type="compositionally biased region" description="Basic and acidic residues" evidence="6">
    <location>
        <begin position="485"/>
        <end position="500"/>
    </location>
</feature>
<dbReference type="GO" id="GO:0003755">
    <property type="term" value="F:peptidyl-prolyl cis-trans isomerase activity"/>
    <property type="evidence" value="ECO:0007669"/>
    <property type="project" value="UniProtKB-KW"/>
</dbReference>
<dbReference type="EMBL" id="CAVMBE010000022">
    <property type="protein sequence ID" value="CAK4004302.1"/>
    <property type="molecule type" value="Genomic_DNA"/>
</dbReference>
<evidence type="ECO:0000256" key="3">
    <source>
        <dbReference type="ARBA" id="ARBA00023110"/>
    </source>
</evidence>
<dbReference type="SUPFAM" id="SSF54534">
    <property type="entry name" value="FKBP-like"/>
    <property type="match status" value="1"/>
</dbReference>
<keyword evidence="4 5" id="KW-0413">Isomerase</keyword>
<protein>
    <recommendedName>
        <fullName evidence="2 5">peptidylprolyl isomerase</fullName>
        <ecNumber evidence="2 5">5.2.1.8</ecNumber>
    </recommendedName>
</protein>
<keyword evidence="7" id="KW-0472">Membrane</keyword>
<keyword evidence="11" id="KW-1185">Reference proteome</keyword>
<accession>A0AAI8YYF1</accession>
<dbReference type="PANTHER" id="PTHR31735:SF1">
    <property type="entry name" value="VACUOLAR MEMBRANE PROTEIN YPL162C"/>
    <property type="match status" value="1"/>
</dbReference>
<comment type="catalytic activity">
    <reaction evidence="1 5">
        <text>[protein]-peptidylproline (omega=180) = [protein]-peptidylproline (omega=0)</text>
        <dbReference type="Rhea" id="RHEA:16237"/>
        <dbReference type="Rhea" id="RHEA-COMP:10747"/>
        <dbReference type="Rhea" id="RHEA-COMP:10748"/>
        <dbReference type="ChEBI" id="CHEBI:83833"/>
        <dbReference type="ChEBI" id="CHEBI:83834"/>
        <dbReference type="EC" id="5.2.1.8"/>
    </reaction>
</comment>
<feature type="transmembrane region" description="Helical" evidence="7">
    <location>
        <begin position="297"/>
        <end position="317"/>
    </location>
</feature>
<feature type="chain" id="PRO_5042552050" description="peptidylprolyl isomerase" evidence="8">
    <location>
        <begin position="21"/>
        <end position="500"/>
    </location>
</feature>
<dbReference type="PROSITE" id="PS50059">
    <property type="entry name" value="FKBP_PPIASE"/>
    <property type="match status" value="1"/>
</dbReference>
<feature type="region of interest" description="Disordered" evidence="6">
    <location>
        <begin position="430"/>
        <end position="500"/>
    </location>
</feature>
<evidence type="ECO:0000313" key="11">
    <source>
        <dbReference type="Proteomes" id="UP001296104"/>
    </source>
</evidence>
<dbReference type="InterPro" id="IPR022127">
    <property type="entry name" value="STIMATE/YPL162C"/>
</dbReference>
<dbReference type="AlphaFoldDB" id="A0AAI8YYF1"/>
<dbReference type="InterPro" id="IPR046357">
    <property type="entry name" value="PPIase_dom_sf"/>
</dbReference>
<dbReference type="Pfam" id="PF12400">
    <property type="entry name" value="STIMATE"/>
    <property type="match status" value="1"/>
</dbReference>
<dbReference type="FunFam" id="3.10.50.40:FF:000006">
    <property type="entry name" value="Peptidyl-prolyl cis-trans isomerase"/>
    <property type="match status" value="1"/>
</dbReference>
<dbReference type="Gene3D" id="3.10.50.40">
    <property type="match status" value="1"/>
</dbReference>
<evidence type="ECO:0000256" key="5">
    <source>
        <dbReference type="PROSITE-ProRule" id="PRU00277"/>
    </source>
</evidence>
<feature type="compositionally biased region" description="Basic and acidic residues" evidence="6">
    <location>
        <begin position="169"/>
        <end position="180"/>
    </location>
</feature>
<sequence>MRPLTALPSVLLILISSVVALPDEGLTKTLPDGLQIESISGPVTCDRPTRNNDKIAVNYRGSLQSDGSEFDESYKRGKPFEFTLGAGQVIKGWEEGLLDMCIGQARRLKIPPELGYGDRGAGAAIPPKSTLVFETKLVDIVELSSEPAPAPTTTEEESFSIATAPPTKPEGEAVEDKEGLLEAGPPKHPGKPTDPPPRPARCHLLGPFALLVQGALGGIALLTLVWKRWREVPKRPWKIFFFDVSKQVLGSMLTHAINLTMSMLGSADMVHAAQHVASTGSADSHSGGRRSPNPCSFYLLNLGIDTTIGVPVLWFLLKVLYLIFLRTPLANPPESIKSGHYGNPARVNWYLRQLLIYCIGLVGMKLFVFFLFLTMPWLPWIGDWALRWTEGNEALQITFALFVFPLAMNAVQYWLIDNFIMDKKKGEGEGYQQVAGEEVDDERQRMMEDEEIGEDVHVSGKDSSDHLDGQTLREVEPLPMPTEPKNGEGSRRGSPRDAYS</sequence>
<evidence type="ECO:0000256" key="7">
    <source>
        <dbReference type="SAM" id="Phobius"/>
    </source>
</evidence>
<name>A0AAI8YYF1_9PEZI</name>
<proteinExistence type="predicted"/>
<keyword evidence="7" id="KW-0812">Transmembrane</keyword>
<keyword evidence="8" id="KW-0732">Signal</keyword>
<dbReference type="EC" id="5.2.1.8" evidence="2 5"/>
<evidence type="ECO:0000256" key="4">
    <source>
        <dbReference type="ARBA" id="ARBA00023235"/>
    </source>
</evidence>
<feature type="domain" description="PPIase FKBP-type" evidence="9">
    <location>
        <begin position="52"/>
        <end position="141"/>
    </location>
</feature>
<dbReference type="Proteomes" id="UP001296104">
    <property type="component" value="Unassembled WGS sequence"/>
</dbReference>
<organism evidence="10 11">
    <name type="scientific">Lecanosticta acicola</name>
    <dbReference type="NCBI Taxonomy" id="111012"/>
    <lineage>
        <taxon>Eukaryota</taxon>
        <taxon>Fungi</taxon>
        <taxon>Dikarya</taxon>
        <taxon>Ascomycota</taxon>
        <taxon>Pezizomycotina</taxon>
        <taxon>Dothideomycetes</taxon>
        <taxon>Dothideomycetidae</taxon>
        <taxon>Mycosphaerellales</taxon>
        <taxon>Mycosphaerellaceae</taxon>
        <taxon>Lecanosticta</taxon>
    </lineage>
</organism>
<feature type="transmembrane region" description="Helical" evidence="7">
    <location>
        <begin position="354"/>
        <end position="374"/>
    </location>
</feature>
<feature type="signal peptide" evidence="8">
    <location>
        <begin position="1"/>
        <end position="20"/>
    </location>
</feature>
<evidence type="ECO:0000259" key="9">
    <source>
        <dbReference type="PROSITE" id="PS50059"/>
    </source>
</evidence>
<reference evidence="10" key="1">
    <citation type="submission" date="2023-11" db="EMBL/GenBank/DDBJ databases">
        <authorList>
            <person name="Alioto T."/>
            <person name="Alioto T."/>
            <person name="Gomez Garrido J."/>
        </authorList>
    </citation>
    <scope>NUCLEOTIDE SEQUENCE</scope>
</reference>